<feature type="compositionally biased region" description="Pro residues" evidence="1">
    <location>
        <begin position="99"/>
        <end position="110"/>
    </location>
</feature>
<accession>A0A4S8LP29</accession>
<organism evidence="2 3">
    <name type="scientific">Dendrothele bispora (strain CBS 962.96)</name>
    <dbReference type="NCBI Taxonomy" id="1314807"/>
    <lineage>
        <taxon>Eukaryota</taxon>
        <taxon>Fungi</taxon>
        <taxon>Dikarya</taxon>
        <taxon>Basidiomycota</taxon>
        <taxon>Agaricomycotina</taxon>
        <taxon>Agaricomycetes</taxon>
        <taxon>Agaricomycetidae</taxon>
        <taxon>Agaricales</taxon>
        <taxon>Agaricales incertae sedis</taxon>
        <taxon>Dendrothele</taxon>
    </lineage>
</organism>
<dbReference type="AlphaFoldDB" id="A0A4S8LP29"/>
<evidence type="ECO:0000256" key="1">
    <source>
        <dbReference type="SAM" id="MobiDB-lite"/>
    </source>
</evidence>
<feature type="compositionally biased region" description="Basic and acidic residues" evidence="1">
    <location>
        <begin position="382"/>
        <end position="403"/>
    </location>
</feature>
<feature type="region of interest" description="Disordered" evidence="1">
    <location>
        <begin position="494"/>
        <end position="554"/>
    </location>
</feature>
<feature type="compositionally biased region" description="Basic and acidic residues" evidence="1">
    <location>
        <begin position="494"/>
        <end position="513"/>
    </location>
</feature>
<gene>
    <name evidence="2" type="ORF">K435DRAFT_863777</name>
</gene>
<dbReference type="Proteomes" id="UP000297245">
    <property type="component" value="Unassembled WGS sequence"/>
</dbReference>
<feature type="region of interest" description="Disordered" evidence="1">
    <location>
        <begin position="366"/>
        <end position="415"/>
    </location>
</feature>
<dbReference type="EMBL" id="ML179317">
    <property type="protein sequence ID" value="THU91064.1"/>
    <property type="molecule type" value="Genomic_DNA"/>
</dbReference>
<sequence>MEGLHTELIQHIARELDAREDQAHFRLACRAINAIVEPILFETVEVAMQGRELSTRSSSLLNILSGQHIECFSKPLQRKTRLCHMVRRLKIQSLNPSSKPRPPSRLPEPPQRVSSVKKKHRLSWGKDKARTDDGKERTLEEYLSSLGIFKHAVSVTFVFLLPLSSLIRFPTSLSLYYRWHIWAKSTEYQTYHDYLFKILGSLPSLKHFTLAVLGPTALSLPPFLPLKNLETLRIQCSLPSSSAITNKSILYPLLSAINNSPCLKELHLDFRESPTKQGKDKEETTLPKFQDFLDQISLTTNHTSSSSHSSSSSSTSSSLWTGRFKAFRNLAASGRTTSTSHPNHLQIERLTIRGWDLDFRSNYSESNDDSGLGPGLGSSSDSEVKNFDHEKPIGRKSSRDKNRNQKRWSSSSPITRSSSISHLRHLIELKIKDGLAAHSNVWRVFGKEGIRLERIEVDSVSREMVEYLEGYEGVRELVVKPSIVRDVLECSDPSMEKKGNIEDSEKDQEKEGATEPNTRSLAGHGFSKTQRGRSSSSSGINSSKRRDWQPCDEEDHPHLASRFYEAVQNHADSLTRLSIRGCEKGSTWCLLNGSTGGNSANGHGDCVSGKGNRNRDDGDSALKKVKCVGRCRKLEELCVYVDLGAVGETSAAEAQDRMCTIMDMTNQLPSLRILRLNIARAGSKFPDCSLCASGSGKRDDDEQPLEMVVQQIEESIRRARIEEKKYGNSGGLVVYVEDRCLRW</sequence>
<feature type="region of interest" description="Disordered" evidence="1">
    <location>
        <begin position="94"/>
        <end position="130"/>
    </location>
</feature>
<reference evidence="2 3" key="1">
    <citation type="journal article" date="2019" name="Nat. Ecol. Evol.">
        <title>Megaphylogeny resolves global patterns of mushroom evolution.</title>
        <authorList>
            <person name="Varga T."/>
            <person name="Krizsan K."/>
            <person name="Foldi C."/>
            <person name="Dima B."/>
            <person name="Sanchez-Garcia M."/>
            <person name="Sanchez-Ramirez S."/>
            <person name="Szollosi G.J."/>
            <person name="Szarkandi J.G."/>
            <person name="Papp V."/>
            <person name="Albert L."/>
            <person name="Andreopoulos W."/>
            <person name="Angelini C."/>
            <person name="Antonin V."/>
            <person name="Barry K.W."/>
            <person name="Bougher N.L."/>
            <person name="Buchanan P."/>
            <person name="Buyck B."/>
            <person name="Bense V."/>
            <person name="Catcheside P."/>
            <person name="Chovatia M."/>
            <person name="Cooper J."/>
            <person name="Damon W."/>
            <person name="Desjardin D."/>
            <person name="Finy P."/>
            <person name="Geml J."/>
            <person name="Haridas S."/>
            <person name="Hughes K."/>
            <person name="Justo A."/>
            <person name="Karasinski D."/>
            <person name="Kautmanova I."/>
            <person name="Kiss B."/>
            <person name="Kocsube S."/>
            <person name="Kotiranta H."/>
            <person name="LaButti K.M."/>
            <person name="Lechner B.E."/>
            <person name="Liimatainen K."/>
            <person name="Lipzen A."/>
            <person name="Lukacs Z."/>
            <person name="Mihaltcheva S."/>
            <person name="Morgado L.N."/>
            <person name="Niskanen T."/>
            <person name="Noordeloos M.E."/>
            <person name="Ohm R.A."/>
            <person name="Ortiz-Santana B."/>
            <person name="Ovrebo C."/>
            <person name="Racz N."/>
            <person name="Riley R."/>
            <person name="Savchenko A."/>
            <person name="Shiryaev A."/>
            <person name="Soop K."/>
            <person name="Spirin V."/>
            <person name="Szebenyi C."/>
            <person name="Tomsovsky M."/>
            <person name="Tulloss R.E."/>
            <person name="Uehling J."/>
            <person name="Grigoriev I.V."/>
            <person name="Vagvolgyi C."/>
            <person name="Papp T."/>
            <person name="Martin F.M."/>
            <person name="Miettinen O."/>
            <person name="Hibbett D.S."/>
            <person name="Nagy L.G."/>
        </authorList>
    </citation>
    <scope>NUCLEOTIDE SEQUENCE [LARGE SCALE GENOMIC DNA]</scope>
    <source>
        <strain evidence="2 3">CBS 962.96</strain>
    </source>
</reference>
<keyword evidence="3" id="KW-1185">Reference proteome</keyword>
<feature type="compositionally biased region" description="Low complexity" evidence="1">
    <location>
        <begin position="532"/>
        <end position="542"/>
    </location>
</feature>
<name>A0A4S8LP29_DENBC</name>
<protein>
    <submittedName>
        <fullName evidence="2">Uncharacterized protein</fullName>
    </submittedName>
</protein>
<evidence type="ECO:0000313" key="3">
    <source>
        <dbReference type="Proteomes" id="UP000297245"/>
    </source>
</evidence>
<proteinExistence type="predicted"/>
<evidence type="ECO:0000313" key="2">
    <source>
        <dbReference type="EMBL" id="THU91064.1"/>
    </source>
</evidence>